<dbReference type="GO" id="GO:0003990">
    <property type="term" value="F:acetylcholinesterase activity"/>
    <property type="evidence" value="ECO:0007669"/>
    <property type="project" value="TreeGrafter"/>
</dbReference>
<dbReference type="SUPFAM" id="SSF53474">
    <property type="entry name" value="alpha/beta-Hydrolases"/>
    <property type="match status" value="1"/>
</dbReference>
<dbReference type="PANTHER" id="PTHR43918">
    <property type="entry name" value="ACETYLCHOLINESTERASE"/>
    <property type="match status" value="1"/>
</dbReference>
<name>A0A5B7JIH8_PORTR</name>
<evidence type="ECO:0000256" key="2">
    <source>
        <dbReference type="ARBA" id="ARBA00022487"/>
    </source>
</evidence>
<reference evidence="6 7" key="1">
    <citation type="submission" date="2019-05" db="EMBL/GenBank/DDBJ databases">
        <title>Another draft genome of Portunus trituberculatus and its Hox gene families provides insights of decapod evolution.</title>
        <authorList>
            <person name="Jeong J.-H."/>
            <person name="Song I."/>
            <person name="Kim S."/>
            <person name="Choi T."/>
            <person name="Kim D."/>
            <person name="Ryu S."/>
            <person name="Kim W."/>
        </authorList>
    </citation>
    <scope>NUCLEOTIDE SEQUENCE [LARGE SCALE GENOMIC DNA]</scope>
    <source>
        <tissue evidence="6">Muscle</tissue>
    </source>
</reference>
<dbReference type="PANTHER" id="PTHR43918:SF4">
    <property type="entry name" value="CARBOXYLIC ESTER HYDROLASE"/>
    <property type="match status" value="1"/>
</dbReference>
<protein>
    <submittedName>
        <fullName evidence="6">Cholinesterase 1</fullName>
    </submittedName>
</protein>
<evidence type="ECO:0000256" key="4">
    <source>
        <dbReference type="ARBA" id="ARBA00023180"/>
    </source>
</evidence>
<evidence type="ECO:0000256" key="3">
    <source>
        <dbReference type="ARBA" id="ARBA00022801"/>
    </source>
</evidence>
<evidence type="ECO:0000259" key="5">
    <source>
        <dbReference type="Pfam" id="PF00135"/>
    </source>
</evidence>
<keyword evidence="4" id="KW-0325">Glycoprotein</keyword>
<comment type="caution">
    <text evidence="6">The sequence shown here is derived from an EMBL/GenBank/DDBJ whole genome shotgun (WGS) entry which is preliminary data.</text>
</comment>
<dbReference type="InterPro" id="IPR029058">
    <property type="entry name" value="AB_hydrolase_fold"/>
</dbReference>
<keyword evidence="3" id="KW-0378">Hydrolase</keyword>
<dbReference type="GO" id="GO:0005886">
    <property type="term" value="C:plasma membrane"/>
    <property type="evidence" value="ECO:0007669"/>
    <property type="project" value="TreeGrafter"/>
</dbReference>
<dbReference type="AlphaFoldDB" id="A0A5B7JIH8"/>
<accession>A0A5B7JIH8</accession>
<dbReference type="Pfam" id="PF00135">
    <property type="entry name" value="COesterase"/>
    <property type="match status" value="1"/>
</dbReference>
<proteinExistence type="inferred from homology"/>
<evidence type="ECO:0000313" key="6">
    <source>
        <dbReference type="EMBL" id="MPC97901.1"/>
    </source>
</evidence>
<comment type="similarity">
    <text evidence="1">Belongs to the type-B carboxylesterase/lipase family.</text>
</comment>
<dbReference type="InterPro" id="IPR002018">
    <property type="entry name" value="CarbesteraseB"/>
</dbReference>
<dbReference type="InterPro" id="IPR050654">
    <property type="entry name" value="AChE-related_enzymes"/>
</dbReference>
<dbReference type="OrthoDB" id="408631at2759"/>
<organism evidence="6 7">
    <name type="scientific">Portunus trituberculatus</name>
    <name type="common">Swimming crab</name>
    <name type="synonym">Neptunus trituberculatus</name>
    <dbReference type="NCBI Taxonomy" id="210409"/>
    <lineage>
        <taxon>Eukaryota</taxon>
        <taxon>Metazoa</taxon>
        <taxon>Ecdysozoa</taxon>
        <taxon>Arthropoda</taxon>
        <taxon>Crustacea</taxon>
        <taxon>Multicrustacea</taxon>
        <taxon>Malacostraca</taxon>
        <taxon>Eumalacostraca</taxon>
        <taxon>Eucarida</taxon>
        <taxon>Decapoda</taxon>
        <taxon>Pleocyemata</taxon>
        <taxon>Brachyura</taxon>
        <taxon>Eubrachyura</taxon>
        <taxon>Portunoidea</taxon>
        <taxon>Portunidae</taxon>
        <taxon>Portuninae</taxon>
        <taxon>Portunus</taxon>
    </lineage>
</organism>
<dbReference type="Proteomes" id="UP000324222">
    <property type="component" value="Unassembled WGS sequence"/>
</dbReference>
<keyword evidence="2" id="KW-0719">Serine esterase</keyword>
<sequence>MEKTGFLSTGDEAARGNWGLLDQRLALLWIRSHARAFGASHTKVLLLGNSAGAASVILHLVSPLSNGEWQC</sequence>
<keyword evidence="7" id="KW-1185">Reference proteome</keyword>
<feature type="domain" description="Carboxylesterase type B" evidence="5">
    <location>
        <begin position="5"/>
        <end position="68"/>
    </location>
</feature>
<evidence type="ECO:0000313" key="7">
    <source>
        <dbReference type="Proteomes" id="UP000324222"/>
    </source>
</evidence>
<dbReference type="Gene3D" id="3.40.50.1820">
    <property type="entry name" value="alpha/beta hydrolase"/>
    <property type="match status" value="1"/>
</dbReference>
<dbReference type="GO" id="GO:0019695">
    <property type="term" value="P:choline metabolic process"/>
    <property type="evidence" value="ECO:0007669"/>
    <property type="project" value="TreeGrafter"/>
</dbReference>
<evidence type="ECO:0000256" key="1">
    <source>
        <dbReference type="ARBA" id="ARBA00005964"/>
    </source>
</evidence>
<dbReference type="GO" id="GO:0006581">
    <property type="term" value="P:acetylcholine catabolic process"/>
    <property type="evidence" value="ECO:0007669"/>
    <property type="project" value="TreeGrafter"/>
</dbReference>
<dbReference type="EMBL" id="VSRR010111938">
    <property type="protein sequence ID" value="MPC97901.1"/>
    <property type="molecule type" value="Genomic_DNA"/>
</dbReference>
<gene>
    <name evidence="6" type="primary">CHE1</name>
    <name evidence="6" type="ORF">E2C01_093243</name>
</gene>
<dbReference type="GO" id="GO:0005615">
    <property type="term" value="C:extracellular space"/>
    <property type="evidence" value="ECO:0007669"/>
    <property type="project" value="TreeGrafter"/>
</dbReference>